<dbReference type="Gene3D" id="3.40.50.1820">
    <property type="entry name" value="alpha/beta hydrolase"/>
    <property type="match status" value="1"/>
</dbReference>
<dbReference type="OrthoDB" id="3253328at2"/>
<evidence type="ECO:0000259" key="2">
    <source>
        <dbReference type="Pfam" id="PF00561"/>
    </source>
</evidence>
<reference evidence="3 6" key="3">
    <citation type="submission" date="2020-07" db="EMBL/GenBank/DDBJ databases">
        <title>Sequencing the genomes of 1000 actinobacteria strains.</title>
        <authorList>
            <person name="Klenk H.-P."/>
        </authorList>
    </citation>
    <scope>NUCLEOTIDE SEQUENCE [LARGE SCALE GENOMIC DNA]</scope>
    <source>
        <strain evidence="3 6">DSM 45278</strain>
    </source>
</reference>
<proteinExistence type="predicted"/>
<dbReference type="EMBL" id="JACCHL010000001">
    <property type="protein sequence ID" value="NYH51687.1"/>
    <property type="molecule type" value="Genomic_DNA"/>
</dbReference>
<dbReference type="PANTHER" id="PTHR43798">
    <property type="entry name" value="MONOACYLGLYCEROL LIPASE"/>
    <property type="match status" value="1"/>
</dbReference>
<accession>A0A1V3C3I7</accession>
<dbReference type="STRING" id="501010.NOSIN_16960"/>
<keyword evidence="5" id="KW-1185">Reference proteome</keyword>
<dbReference type="GO" id="GO:0016020">
    <property type="term" value="C:membrane"/>
    <property type="evidence" value="ECO:0007669"/>
    <property type="project" value="TreeGrafter"/>
</dbReference>
<dbReference type="InterPro" id="IPR050266">
    <property type="entry name" value="AB_hydrolase_sf"/>
</dbReference>
<reference evidence="5" key="1">
    <citation type="submission" date="2016-08" db="EMBL/GenBank/DDBJ databases">
        <authorList>
            <person name="Tokovenko B."/>
            <person name="Kalinowski J."/>
        </authorList>
    </citation>
    <scope>NUCLEOTIDE SEQUENCE [LARGE SCALE GENOMIC DNA]</scope>
    <source>
        <strain evidence="5">UTMC102</strain>
    </source>
</reference>
<sequence>MATQELGDGTIHYVDRGSGPVLVLLPGLGYDHSLWEPQIERWAEDHRVLALDPRGVGGSSRLHVWSGILAAQAADVAAVLDRLGIDRAVVCGVSYGGVLAQRFALDHPERVAALVTVDSFSDTRPRSFGEAVNRVLLELTGWLWLFPRLMRPAVSRQYARWPLARRYMEAGLERMRGPETVRIRYALNRVSYTSRLSRFDGPALVVTSDSPWLLPMSRRIADALPHGRLAVIEDSFDPSNLCRPERFDEVLGGFLRETGL</sequence>
<dbReference type="GO" id="GO:0016787">
    <property type="term" value="F:hydrolase activity"/>
    <property type="evidence" value="ECO:0007669"/>
    <property type="project" value="UniProtKB-KW"/>
</dbReference>
<dbReference type="Pfam" id="PF00561">
    <property type="entry name" value="Abhydrolase_1"/>
    <property type="match status" value="1"/>
</dbReference>
<dbReference type="SUPFAM" id="SSF53474">
    <property type="entry name" value="alpha/beta-Hydrolases"/>
    <property type="match status" value="1"/>
</dbReference>
<name>A0A1V3C3I7_9ACTN</name>
<dbReference type="PRINTS" id="PR00111">
    <property type="entry name" value="ABHYDROLASE"/>
</dbReference>
<gene>
    <name evidence="3" type="ORF">HNR06_001276</name>
    <name evidence="4" type="ORF">NOSIN_16960</name>
</gene>
<evidence type="ECO:0000313" key="6">
    <source>
        <dbReference type="Proteomes" id="UP000584931"/>
    </source>
</evidence>
<dbReference type="Proteomes" id="UP000584931">
    <property type="component" value="Unassembled WGS sequence"/>
</dbReference>
<dbReference type="InterPro" id="IPR029058">
    <property type="entry name" value="AB_hydrolase_fold"/>
</dbReference>
<feature type="domain" description="AB hydrolase-1" evidence="2">
    <location>
        <begin position="20"/>
        <end position="136"/>
    </location>
</feature>
<dbReference type="EMBL" id="MCOK01000001">
    <property type="protein sequence ID" value="OOC55295.1"/>
    <property type="molecule type" value="Genomic_DNA"/>
</dbReference>
<keyword evidence="1" id="KW-0378">Hydrolase</keyword>
<organism evidence="4 5">
    <name type="scientific">Nocardiopsis sinuspersici</name>
    <dbReference type="NCBI Taxonomy" id="501010"/>
    <lineage>
        <taxon>Bacteria</taxon>
        <taxon>Bacillati</taxon>
        <taxon>Actinomycetota</taxon>
        <taxon>Actinomycetes</taxon>
        <taxon>Streptosporangiales</taxon>
        <taxon>Nocardiopsidaceae</taxon>
        <taxon>Nocardiopsis</taxon>
    </lineage>
</organism>
<dbReference type="AlphaFoldDB" id="A0A1V3C3I7"/>
<comment type="caution">
    <text evidence="4">The sequence shown here is derived from an EMBL/GenBank/DDBJ whole genome shotgun (WGS) entry which is preliminary data.</text>
</comment>
<dbReference type="InterPro" id="IPR000073">
    <property type="entry name" value="AB_hydrolase_1"/>
</dbReference>
<dbReference type="RefSeq" id="WP_077691723.1">
    <property type="nucleotide sequence ID" value="NZ_JACCHL010000001.1"/>
</dbReference>
<evidence type="ECO:0000256" key="1">
    <source>
        <dbReference type="ARBA" id="ARBA00022801"/>
    </source>
</evidence>
<reference evidence="4" key="2">
    <citation type="submission" date="2016-08" db="EMBL/GenBank/DDBJ databases">
        <authorList>
            <person name="Seilhamer J.J."/>
        </authorList>
    </citation>
    <scope>NUCLEOTIDE SEQUENCE [LARGE SCALE GENOMIC DNA]</scope>
    <source>
        <strain evidence="4">UTMC102</strain>
    </source>
</reference>
<dbReference type="PANTHER" id="PTHR43798:SF31">
    <property type="entry name" value="AB HYDROLASE SUPERFAMILY PROTEIN YCLE"/>
    <property type="match status" value="1"/>
</dbReference>
<evidence type="ECO:0000313" key="4">
    <source>
        <dbReference type="EMBL" id="OOC55295.1"/>
    </source>
</evidence>
<protein>
    <submittedName>
        <fullName evidence="3">Pimeloyl-ACP methyl ester carboxylesterase</fullName>
    </submittedName>
</protein>
<dbReference type="Proteomes" id="UP000189004">
    <property type="component" value="Unassembled WGS sequence"/>
</dbReference>
<accession>A0A7Y9XB15</accession>
<evidence type="ECO:0000313" key="3">
    <source>
        <dbReference type="EMBL" id="NYH51687.1"/>
    </source>
</evidence>
<evidence type="ECO:0000313" key="5">
    <source>
        <dbReference type="Proteomes" id="UP000189004"/>
    </source>
</evidence>